<feature type="compositionally biased region" description="Basic and acidic residues" evidence="1">
    <location>
        <begin position="44"/>
        <end position="62"/>
    </location>
</feature>
<proteinExistence type="predicted"/>
<protein>
    <submittedName>
        <fullName evidence="2">Uncharacterized protein</fullName>
    </submittedName>
</protein>
<sequence>MGCSVSKIGASKEANASACYHFRIISRKKDRADEDDFPLGSSDRLPEGGEGENHAKTDKNNDGNDNNNNIRHQQQDTEMKKKKKMDSECEGEVGKDKVMAFEKDKTDGHGHEVDPNIDFPRSPSFNVFCAQGSMDR</sequence>
<reference evidence="2 3" key="1">
    <citation type="journal article" date="2024" name="G3 (Bethesda)">
        <title>Genome assembly of Hibiscus sabdariffa L. provides insights into metabolisms of medicinal natural products.</title>
        <authorList>
            <person name="Kim T."/>
        </authorList>
    </citation>
    <scope>NUCLEOTIDE SEQUENCE [LARGE SCALE GENOMIC DNA]</scope>
    <source>
        <strain evidence="2">TK-2024</strain>
        <tissue evidence="2">Old leaves</tissue>
    </source>
</reference>
<keyword evidence="3" id="KW-1185">Reference proteome</keyword>
<evidence type="ECO:0000256" key="1">
    <source>
        <dbReference type="SAM" id="MobiDB-lite"/>
    </source>
</evidence>
<comment type="caution">
    <text evidence="2">The sequence shown here is derived from an EMBL/GenBank/DDBJ whole genome shotgun (WGS) entry which is preliminary data.</text>
</comment>
<feature type="compositionally biased region" description="Basic and acidic residues" evidence="1">
    <location>
        <begin position="105"/>
        <end position="114"/>
    </location>
</feature>
<gene>
    <name evidence="2" type="ORF">V6N12_021471</name>
</gene>
<evidence type="ECO:0000313" key="3">
    <source>
        <dbReference type="Proteomes" id="UP001472677"/>
    </source>
</evidence>
<feature type="region of interest" description="Disordered" evidence="1">
    <location>
        <begin position="30"/>
        <end position="95"/>
    </location>
</feature>
<dbReference type="Proteomes" id="UP001472677">
    <property type="component" value="Unassembled WGS sequence"/>
</dbReference>
<organism evidence="2 3">
    <name type="scientific">Hibiscus sabdariffa</name>
    <name type="common">roselle</name>
    <dbReference type="NCBI Taxonomy" id="183260"/>
    <lineage>
        <taxon>Eukaryota</taxon>
        <taxon>Viridiplantae</taxon>
        <taxon>Streptophyta</taxon>
        <taxon>Embryophyta</taxon>
        <taxon>Tracheophyta</taxon>
        <taxon>Spermatophyta</taxon>
        <taxon>Magnoliopsida</taxon>
        <taxon>eudicotyledons</taxon>
        <taxon>Gunneridae</taxon>
        <taxon>Pentapetalae</taxon>
        <taxon>rosids</taxon>
        <taxon>malvids</taxon>
        <taxon>Malvales</taxon>
        <taxon>Malvaceae</taxon>
        <taxon>Malvoideae</taxon>
        <taxon>Hibiscus</taxon>
    </lineage>
</organism>
<feature type="region of interest" description="Disordered" evidence="1">
    <location>
        <begin position="105"/>
        <end position="124"/>
    </location>
</feature>
<evidence type="ECO:0000313" key="2">
    <source>
        <dbReference type="EMBL" id="KAK8586952.1"/>
    </source>
</evidence>
<accession>A0ABR2FRY6</accession>
<dbReference type="EMBL" id="JBBPBM010000004">
    <property type="protein sequence ID" value="KAK8586952.1"/>
    <property type="molecule type" value="Genomic_DNA"/>
</dbReference>
<name>A0ABR2FRY6_9ROSI</name>